<protein>
    <submittedName>
        <fullName evidence="2">Trehalose-6-phosphate synthase</fullName>
    </submittedName>
</protein>
<accession>A0A1Q8SSW9</accession>
<dbReference type="STRING" id="404433.BTW07_08840"/>
<dbReference type="AlphaFoldDB" id="A0A1Q8SSW9"/>
<dbReference type="Gene3D" id="3.40.50.2000">
    <property type="entry name" value="Glycogen Phosphorylase B"/>
    <property type="match status" value="2"/>
</dbReference>
<proteinExistence type="inferred from homology"/>
<dbReference type="GO" id="GO:0005992">
    <property type="term" value="P:trehalose biosynthetic process"/>
    <property type="evidence" value="ECO:0007669"/>
    <property type="project" value="InterPro"/>
</dbReference>
<dbReference type="EMBL" id="MSDO01000010">
    <property type="protein sequence ID" value="OLO04527.1"/>
    <property type="molecule type" value="Genomic_DNA"/>
</dbReference>
<dbReference type="PANTHER" id="PTHR10788:SF106">
    <property type="entry name" value="BCDNA.GH08860"/>
    <property type="match status" value="1"/>
</dbReference>
<gene>
    <name evidence="2" type="ORF">BTW07_08840</name>
</gene>
<sequence length="460" mass="51915">MTRLVVISNRVSIPEPGKSEAGGLAVAITGALDEYGGLWFGWDGEVSETAVSELTTVQRENITYATLPLPKEDYENYYLGFSNEVLWPVFHFNLGAMDFQLEYAKAYQRVNERFAGALSTLLEGGELIWVHDYHLLPLGKALRKEGVKDPMGFYLHIPFPSYDLLRAMPGYRGLLDDLLHYDLLGFQTDNDLHAFRQAVIETFGAEIAGDTIECNGRQVRTGVYPVGIDVDELIAEAEHSRDNEQARQLEEDLGERDLIIGADRLDYSKGLVQRFNAIEALLTQFEHRRQKTIFMQIASPSRSAIPEYDDLRRQLEEMAGHINGTYADLDWMPVHYLNQTFPREALIGLFRSARVGLVTPLRDGMNLVCKEFVAAQDPEDPGVLVLSELAGAASELSGALQVNPYDVDAIAAAIEQALNMPLDERQERYRQMLGVLRRNSLLEWRRRFMEHLSQQNSDAD</sequence>
<evidence type="ECO:0000256" key="1">
    <source>
        <dbReference type="ARBA" id="ARBA00008799"/>
    </source>
</evidence>
<comment type="similarity">
    <text evidence="1">Belongs to the glycosyltransferase 20 family.</text>
</comment>
<evidence type="ECO:0000313" key="2">
    <source>
        <dbReference type="EMBL" id="OLO04527.1"/>
    </source>
</evidence>
<dbReference type="InterPro" id="IPR001830">
    <property type="entry name" value="Glyco_trans_20"/>
</dbReference>
<dbReference type="RefSeq" id="WP_075569816.1">
    <property type="nucleotide sequence ID" value="NZ_MSDO01000010.1"/>
</dbReference>
<evidence type="ECO:0000313" key="3">
    <source>
        <dbReference type="Proteomes" id="UP000186878"/>
    </source>
</evidence>
<dbReference type="Proteomes" id="UP000186878">
    <property type="component" value="Unassembled WGS sequence"/>
</dbReference>
<dbReference type="SUPFAM" id="SSF53756">
    <property type="entry name" value="UDP-Glycosyltransferase/glycogen phosphorylase"/>
    <property type="match status" value="1"/>
</dbReference>
<dbReference type="Pfam" id="PF00982">
    <property type="entry name" value="Glyco_transf_20"/>
    <property type="match status" value="1"/>
</dbReference>
<dbReference type="PANTHER" id="PTHR10788">
    <property type="entry name" value="TREHALOSE-6-PHOSPHATE SYNTHASE"/>
    <property type="match status" value="1"/>
</dbReference>
<reference evidence="2 3" key="1">
    <citation type="submission" date="2016-12" db="EMBL/GenBank/DDBJ databases">
        <title>Draft genome sequences of strains Salinicola socius SMB35, Salinicola sp. MH3R3-1 and Chromohalobacter sp. SMB17 from the Verkhnekamsk potash mining region of Russia.</title>
        <authorList>
            <person name="Mavrodi D.V."/>
            <person name="Olsson B.E."/>
            <person name="Korsakova E.S."/>
            <person name="Pyankova A."/>
            <person name="Mavrodi O.V."/>
            <person name="Plotnikova E.G."/>
        </authorList>
    </citation>
    <scope>NUCLEOTIDE SEQUENCE [LARGE SCALE GENOMIC DNA]</scope>
    <source>
        <strain evidence="2 3">SMB35</strain>
    </source>
</reference>
<name>A0A1Q8SSW9_9GAMM</name>
<keyword evidence="3" id="KW-1185">Reference proteome</keyword>
<dbReference type="GO" id="GO:0003825">
    <property type="term" value="F:alpha,alpha-trehalose-phosphate synthase (UDP-forming) activity"/>
    <property type="evidence" value="ECO:0007669"/>
    <property type="project" value="TreeGrafter"/>
</dbReference>
<dbReference type="OrthoDB" id="9815690at2"/>
<comment type="caution">
    <text evidence="2">The sequence shown here is derived from an EMBL/GenBank/DDBJ whole genome shotgun (WGS) entry which is preliminary data.</text>
</comment>
<dbReference type="CDD" id="cd03788">
    <property type="entry name" value="GT20_TPS"/>
    <property type="match status" value="1"/>
</dbReference>
<organism evidence="2 3">
    <name type="scientific">Salinicola socius</name>
    <dbReference type="NCBI Taxonomy" id="404433"/>
    <lineage>
        <taxon>Bacteria</taxon>
        <taxon>Pseudomonadati</taxon>
        <taxon>Pseudomonadota</taxon>
        <taxon>Gammaproteobacteria</taxon>
        <taxon>Oceanospirillales</taxon>
        <taxon>Halomonadaceae</taxon>
        <taxon>Salinicola</taxon>
    </lineage>
</organism>